<dbReference type="EMBL" id="JAENIL010000024">
    <property type="protein sequence ID" value="MBK1877947.1"/>
    <property type="molecule type" value="Genomic_DNA"/>
</dbReference>
<sequence>MSLKSNFQSTSAIIRGIGHMAASAIVSLFHRPTRVSFLAASREFSRVYLRKPHLPEIPTGSLIDDSATIRLTRCVRNEWQTTLVELAVIVGIARERKAANIFEIGTFDGRTTLALHLNTTDARIHTIDLPGGKPGSPGGNTPGYLFHDAVKDDRITQLQGNSLEFDFSPWFGSQDFVFIDAGHSYRNALADSQTALRLLEGREGVIVWHDYAVMPGVTQAVEEVMPHVQSEVDFGWVKGTSLAVMVTHVGKPLKLSSEYSGEGKVTTKQAKADSHTTSSVAD</sequence>
<protein>
    <submittedName>
        <fullName evidence="2">Class I SAM-dependent methyltransferase</fullName>
    </submittedName>
</protein>
<reference evidence="2" key="1">
    <citation type="submission" date="2021-01" db="EMBL/GenBank/DDBJ databases">
        <title>Modified the classification status of verrucomicrobia.</title>
        <authorList>
            <person name="Feng X."/>
        </authorList>
    </citation>
    <scope>NUCLEOTIDE SEQUENCE</scope>
    <source>
        <strain evidence="2">KCTC 13126</strain>
    </source>
</reference>
<dbReference type="InterPro" id="IPR029063">
    <property type="entry name" value="SAM-dependent_MTases_sf"/>
</dbReference>
<comment type="caution">
    <text evidence="2">The sequence shown here is derived from an EMBL/GenBank/DDBJ whole genome shotgun (WGS) entry which is preliminary data.</text>
</comment>
<feature type="region of interest" description="Disordered" evidence="1">
    <location>
        <begin position="260"/>
        <end position="282"/>
    </location>
</feature>
<evidence type="ECO:0000313" key="2">
    <source>
        <dbReference type="EMBL" id="MBK1877947.1"/>
    </source>
</evidence>
<organism evidence="2 3">
    <name type="scientific">Pelagicoccus mobilis</name>
    <dbReference type="NCBI Taxonomy" id="415221"/>
    <lineage>
        <taxon>Bacteria</taxon>
        <taxon>Pseudomonadati</taxon>
        <taxon>Verrucomicrobiota</taxon>
        <taxon>Opitutia</taxon>
        <taxon>Puniceicoccales</taxon>
        <taxon>Pelagicoccaceae</taxon>
        <taxon>Pelagicoccus</taxon>
    </lineage>
</organism>
<evidence type="ECO:0000313" key="3">
    <source>
        <dbReference type="Proteomes" id="UP000617628"/>
    </source>
</evidence>
<dbReference type="GO" id="GO:0008168">
    <property type="term" value="F:methyltransferase activity"/>
    <property type="evidence" value="ECO:0007669"/>
    <property type="project" value="UniProtKB-KW"/>
</dbReference>
<dbReference type="Pfam" id="PF13578">
    <property type="entry name" value="Methyltransf_24"/>
    <property type="match status" value="1"/>
</dbReference>
<dbReference type="AlphaFoldDB" id="A0A934S144"/>
<keyword evidence="3" id="KW-1185">Reference proteome</keyword>
<proteinExistence type="predicted"/>
<name>A0A934S144_9BACT</name>
<dbReference type="GO" id="GO:0032259">
    <property type="term" value="P:methylation"/>
    <property type="evidence" value="ECO:0007669"/>
    <property type="project" value="UniProtKB-KW"/>
</dbReference>
<gene>
    <name evidence="2" type="ORF">JIN87_13805</name>
</gene>
<evidence type="ECO:0000256" key="1">
    <source>
        <dbReference type="SAM" id="MobiDB-lite"/>
    </source>
</evidence>
<keyword evidence="2" id="KW-0489">Methyltransferase</keyword>
<dbReference type="SUPFAM" id="SSF53335">
    <property type="entry name" value="S-adenosyl-L-methionine-dependent methyltransferases"/>
    <property type="match status" value="1"/>
</dbReference>
<dbReference type="Gene3D" id="3.40.50.150">
    <property type="entry name" value="Vaccinia Virus protein VP39"/>
    <property type="match status" value="1"/>
</dbReference>
<accession>A0A934S144</accession>
<dbReference type="Proteomes" id="UP000617628">
    <property type="component" value="Unassembled WGS sequence"/>
</dbReference>
<keyword evidence="2" id="KW-0808">Transferase</keyword>
<dbReference type="RefSeq" id="WP_200356160.1">
    <property type="nucleotide sequence ID" value="NZ_JAENIL010000024.1"/>
</dbReference>